<feature type="compositionally biased region" description="Polar residues" evidence="1">
    <location>
        <begin position="697"/>
        <end position="710"/>
    </location>
</feature>
<feature type="compositionally biased region" description="Basic and acidic residues" evidence="1">
    <location>
        <begin position="675"/>
        <end position="685"/>
    </location>
</feature>
<reference evidence="4" key="1">
    <citation type="submission" date="2023-10" db="EMBL/GenBank/DDBJ databases">
        <authorList>
            <person name="Chen Y."/>
            <person name="Shah S."/>
            <person name="Dougan E. K."/>
            <person name="Thang M."/>
            <person name="Chan C."/>
        </authorList>
    </citation>
    <scope>NUCLEOTIDE SEQUENCE [LARGE SCALE GENOMIC DNA]</scope>
</reference>
<feature type="region of interest" description="Disordered" evidence="1">
    <location>
        <begin position="20"/>
        <end position="41"/>
    </location>
</feature>
<dbReference type="EMBL" id="CAUYUJ010016427">
    <property type="protein sequence ID" value="CAK0865223.1"/>
    <property type="molecule type" value="Genomic_DNA"/>
</dbReference>
<feature type="transmembrane region" description="Helical" evidence="2">
    <location>
        <begin position="643"/>
        <end position="661"/>
    </location>
</feature>
<feature type="signal peptide" evidence="3">
    <location>
        <begin position="1"/>
        <end position="19"/>
    </location>
</feature>
<feature type="transmembrane region" description="Helical" evidence="2">
    <location>
        <begin position="177"/>
        <end position="197"/>
    </location>
</feature>
<evidence type="ECO:0000256" key="1">
    <source>
        <dbReference type="SAM" id="MobiDB-lite"/>
    </source>
</evidence>
<feature type="transmembrane region" description="Helical" evidence="2">
    <location>
        <begin position="217"/>
        <end position="237"/>
    </location>
</feature>
<feature type="transmembrane region" description="Helical" evidence="2">
    <location>
        <begin position="524"/>
        <end position="546"/>
    </location>
</feature>
<feature type="transmembrane region" description="Helical" evidence="2">
    <location>
        <begin position="599"/>
        <end position="622"/>
    </location>
</feature>
<evidence type="ECO:0000256" key="2">
    <source>
        <dbReference type="SAM" id="Phobius"/>
    </source>
</evidence>
<keyword evidence="2" id="KW-0812">Transmembrane</keyword>
<feature type="transmembrane region" description="Helical" evidence="2">
    <location>
        <begin position="483"/>
        <end position="504"/>
    </location>
</feature>
<dbReference type="Proteomes" id="UP001189429">
    <property type="component" value="Unassembled WGS sequence"/>
</dbReference>
<keyword evidence="2" id="KW-1133">Transmembrane helix</keyword>
<feature type="region of interest" description="Disordered" evidence="1">
    <location>
        <begin position="772"/>
        <end position="808"/>
    </location>
</feature>
<sequence length="808" mass="89321">MPRVRSVLAAALLLPAARGSSPAWSEASPLEGGAPGAERRRLAEQLERRRSELRELVLLAQARGLPRSAVEGLGLGGGGGSPRARRGGEVSQGGGRAELGRALEGADAAERVLHEHGHPGGPLHEGEGEGEGEGEVWEEEHEFEPWDTDTSFMLLGMILSVMMLFYLTNWPDDDIRLYSWQITSSTISIFCSVLLFTGFESMLRDMFETKDNPLTMVVLHFFHCFIYLAIMHVGTAVESGVMCDTPENEAALPEYKWVYVDGLQCTNGELVPEDKLCNIRGNNIGNRLAGTGSKRGVLELKEVWMQDVMEIPVQKQQHEFLRRKRRTRALSMLTGHMAGFAAISSGISLQRFSYRYLSEEFDIDEQWSLTVGKAVLWVSLLLNQLVLRMAFKLSEIFRDLHHWSHYIRIKNERSGSSAQEKHGFQMKEELMVDENIEGENEVSSLSMSYLAVNILRFGLTDHLPDEQAKEPEDWRPELHRHVLPLYGIGLLTVAIASCQAIAMYKLKWPDPRANATIFRTCNTILNATAMSFAWCVLVATDWAIEWLCHASGVTLHHLLKTVVVAGALNAFVCGAIFVMDTVHDRIKEGSASTRGGQESAALGAQIVRINVTALSILVGFSWEHCFDGGVMAISDRAAHKQRLFVQIALGIMVCVVILPAWRRYILQRVMQIEDEVPRQESKETGSEAALQECPNKVESQALSPEAVSETSRQESPNKAESQPLLSGPAWRQRDGESPSAFVPKPLVTSPKPLAWEAARPSAVEASALLSGPAVGAREGGPTRSREGSRNKIRYKVPRELTPAAADGF</sequence>
<protein>
    <submittedName>
        <fullName evidence="4">Uncharacterized protein</fullName>
    </submittedName>
</protein>
<feature type="region of interest" description="Disordered" evidence="1">
    <location>
        <begin position="69"/>
        <end position="97"/>
    </location>
</feature>
<gene>
    <name evidence="4" type="ORF">PCOR1329_LOCUS52804</name>
</gene>
<evidence type="ECO:0000313" key="5">
    <source>
        <dbReference type="Proteomes" id="UP001189429"/>
    </source>
</evidence>
<accession>A0ABN9V0E0</accession>
<feature type="transmembrane region" description="Helical" evidence="2">
    <location>
        <begin position="558"/>
        <end position="579"/>
    </location>
</feature>
<proteinExistence type="predicted"/>
<feature type="region of interest" description="Disordered" evidence="1">
    <location>
        <begin position="675"/>
        <end position="747"/>
    </location>
</feature>
<organism evidence="4 5">
    <name type="scientific">Prorocentrum cordatum</name>
    <dbReference type="NCBI Taxonomy" id="2364126"/>
    <lineage>
        <taxon>Eukaryota</taxon>
        <taxon>Sar</taxon>
        <taxon>Alveolata</taxon>
        <taxon>Dinophyceae</taxon>
        <taxon>Prorocentrales</taxon>
        <taxon>Prorocentraceae</taxon>
        <taxon>Prorocentrum</taxon>
    </lineage>
</organism>
<comment type="caution">
    <text evidence="4">The sequence shown here is derived from an EMBL/GenBank/DDBJ whole genome shotgun (WGS) entry which is preliminary data.</text>
</comment>
<feature type="transmembrane region" description="Helical" evidence="2">
    <location>
        <begin position="152"/>
        <end position="170"/>
    </location>
</feature>
<feature type="region of interest" description="Disordered" evidence="1">
    <location>
        <begin position="115"/>
        <end position="135"/>
    </location>
</feature>
<name>A0ABN9V0E0_9DINO</name>
<keyword evidence="5" id="KW-1185">Reference proteome</keyword>
<evidence type="ECO:0000313" key="4">
    <source>
        <dbReference type="EMBL" id="CAK0865223.1"/>
    </source>
</evidence>
<keyword evidence="3" id="KW-0732">Signal</keyword>
<feature type="chain" id="PRO_5046569920" evidence="3">
    <location>
        <begin position="20"/>
        <end position="808"/>
    </location>
</feature>
<feature type="transmembrane region" description="Helical" evidence="2">
    <location>
        <begin position="330"/>
        <end position="354"/>
    </location>
</feature>
<keyword evidence="2" id="KW-0472">Membrane</keyword>
<evidence type="ECO:0000256" key="3">
    <source>
        <dbReference type="SAM" id="SignalP"/>
    </source>
</evidence>